<sequence length="111" mass="11971">MSATANLRQELDAARDRFEQYRVSVSTAFDDRPAGELSRAVEAVLPDLAFHEGQAVAAAVALDRLAAGADLAAVIRALELLLLEQQAARRSRDFLAGVARILANVRRRGVS</sequence>
<gene>
    <name evidence="1" type="ORF">A6035_13035</name>
</gene>
<dbReference type="KEGG" id="dlu:A6035_13035"/>
<dbReference type="EMBL" id="CP015449">
    <property type="protein sequence ID" value="AWH92942.1"/>
    <property type="molecule type" value="Genomic_DNA"/>
</dbReference>
<dbReference type="RefSeq" id="WP_108848155.1">
    <property type="nucleotide sequence ID" value="NZ_CP015449.1"/>
</dbReference>
<evidence type="ECO:0000313" key="1">
    <source>
        <dbReference type="EMBL" id="AWH92942.1"/>
    </source>
</evidence>
<reference evidence="1 2" key="1">
    <citation type="submission" date="2016-04" db="EMBL/GenBank/DDBJ databases">
        <title>Complete genome sequence of Dietzia lutea YIM 80766T, a strain isolated from desert soil in Egypt.</title>
        <authorList>
            <person name="Zhao J."/>
            <person name="Hu B."/>
            <person name="Geng S."/>
            <person name="Nie Y."/>
            <person name="Tang Y."/>
        </authorList>
    </citation>
    <scope>NUCLEOTIDE SEQUENCE [LARGE SCALE GENOMIC DNA]</scope>
    <source>
        <strain evidence="1 2">YIM 80766</strain>
    </source>
</reference>
<dbReference type="AlphaFoldDB" id="A0A2S1R9K5"/>
<dbReference type="Proteomes" id="UP000244928">
    <property type="component" value="Chromosome"/>
</dbReference>
<accession>A0A2S1R9K5</accession>
<protein>
    <submittedName>
        <fullName evidence="1">Uncharacterized protein</fullName>
    </submittedName>
</protein>
<evidence type="ECO:0000313" key="2">
    <source>
        <dbReference type="Proteomes" id="UP000244928"/>
    </source>
</evidence>
<keyword evidence="2" id="KW-1185">Reference proteome</keyword>
<organism evidence="1 2">
    <name type="scientific">Dietzia lutea</name>
    <dbReference type="NCBI Taxonomy" id="546160"/>
    <lineage>
        <taxon>Bacteria</taxon>
        <taxon>Bacillati</taxon>
        <taxon>Actinomycetota</taxon>
        <taxon>Actinomycetes</taxon>
        <taxon>Mycobacteriales</taxon>
        <taxon>Dietziaceae</taxon>
        <taxon>Dietzia</taxon>
    </lineage>
</organism>
<proteinExistence type="predicted"/>
<name>A0A2S1R9K5_9ACTN</name>